<organism evidence="2 3">
    <name type="scientific">Spirodela intermedia</name>
    <name type="common">Intermediate duckweed</name>
    <dbReference type="NCBI Taxonomy" id="51605"/>
    <lineage>
        <taxon>Eukaryota</taxon>
        <taxon>Viridiplantae</taxon>
        <taxon>Streptophyta</taxon>
        <taxon>Embryophyta</taxon>
        <taxon>Tracheophyta</taxon>
        <taxon>Spermatophyta</taxon>
        <taxon>Magnoliopsida</taxon>
        <taxon>Liliopsida</taxon>
        <taxon>Araceae</taxon>
        <taxon>Lemnoideae</taxon>
        <taxon>Spirodela</taxon>
    </lineage>
</organism>
<evidence type="ECO:0000313" key="3">
    <source>
        <dbReference type="Proteomes" id="UP000663760"/>
    </source>
</evidence>
<keyword evidence="3" id="KW-1185">Reference proteome</keyword>
<dbReference type="AlphaFoldDB" id="A0A7I8L400"/>
<protein>
    <submittedName>
        <fullName evidence="2">Uncharacterized protein</fullName>
    </submittedName>
</protein>
<sequence length="35" mass="4085">MVKVLLARGSSKNEQPLWPPCKRISNQFKRDEDVN</sequence>
<evidence type="ECO:0000313" key="2">
    <source>
        <dbReference type="EMBL" id="CAA7404709.1"/>
    </source>
</evidence>
<dbReference type="Proteomes" id="UP000663760">
    <property type="component" value="Chromosome 11"/>
</dbReference>
<proteinExistence type="predicted"/>
<reference evidence="2" key="1">
    <citation type="submission" date="2020-02" db="EMBL/GenBank/DDBJ databases">
        <authorList>
            <person name="Scholz U."/>
            <person name="Mascher M."/>
            <person name="Fiebig A."/>
        </authorList>
    </citation>
    <scope>NUCLEOTIDE SEQUENCE</scope>
</reference>
<evidence type="ECO:0000256" key="1">
    <source>
        <dbReference type="SAM" id="MobiDB-lite"/>
    </source>
</evidence>
<gene>
    <name evidence="2" type="ORF">SI8410_11015387</name>
</gene>
<name>A0A7I8L400_SPIIN</name>
<accession>A0A7I8L400</accession>
<feature type="region of interest" description="Disordered" evidence="1">
    <location>
        <begin position="1"/>
        <end position="22"/>
    </location>
</feature>
<dbReference type="EMBL" id="LR746274">
    <property type="protein sequence ID" value="CAA7404709.1"/>
    <property type="molecule type" value="Genomic_DNA"/>
</dbReference>